<feature type="region of interest" description="Disordered" evidence="1">
    <location>
        <begin position="1"/>
        <end position="38"/>
    </location>
</feature>
<protein>
    <submittedName>
        <fullName evidence="2">Uncharacterized protein</fullName>
    </submittedName>
</protein>
<keyword evidence="4" id="KW-1185">Reference proteome</keyword>
<accession>A0A813TRU5</accession>
<name>A0A813TRU5_ADIRI</name>
<evidence type="ECO:0000313" key="3">
    <source>
        <dbReference type="EMBL" id="CAF1359091.1"/>
    </source>
</evidence>
<organism evidence="2 4">
    <name type="scientific">Adineta ricciae</name>
    <name type="common">Rotifer</name>
    <dbReference type="NCBI Taxonomy" id="249248"/>
    <lineage>
        <taxon>Eukaryota</taxon>
        <taxon>Metazoa</taxon>
        <taxon>Spiralia</taxon>
        <taxon>Gnathifera</taxon>
        <taxon>Rotifera</taxon>
        <taxon>Eurotatoria</taxon>
        <taxon>Bdelloidea</taxon>
        <taxon>Adinetida</taxon>
        <taxon>Adinetidae</taxon>
        <taxon>Adineta</taxon>
    </lineage>
</organism>
<dbReference type="AlphaFoldDB" id="A0A813TRU5"/>
<feature type="compositionally biased region" description="Low complexity" evidence="1">
    <location>
        <begin position="119"/>
        <end position="137"/>
    </location>
</feature>
<feature type="compositionally biased region" description="Polar residues" evidence="1">
    <location>
        <begin position="1"/>
        <end position="34"/>
    </location>
</feature>
<dbReference type="EMBL" id="CAJNOR010000138">
    <property type="protein sequence ID" value="CAF0813516.1"/>
    <property type="molecule type" value="Genomic_DNA"/>
</dbReference>
<evidence type="ECO:0000313" key="2">
    <source>
        <dbReference type="EMBL" id="CAF0813516.1"/>
    </source>
</evidence>
<reference evidence="2" key="1">
    <citation type="submission" date="2021-02" db="EMBL/GenBank/DDBJ databases">
        <authorList>
            <person name="Nowell W R."/>
        </authorList>
    </citation>
    <scope>NUCLEOTIDE SEQUENCE</scope>
</reference>
<sequence>MSSAATIESPSKSSTTNIRYHNNGIENDSSTTHSNGNGVTAVVVTNPLASSSFSSTTSRYQSSVMNKYKNLAAPDLTHPLTSLKQMSHVLTTSNGTNSALDPHAYLASKYRRADPYLRSTTSTPNSTPTKTAASASNESTAVDGPPPIAP</sequence>
<feature type="non-terminal residue" evidence="2">
    <location>
        <position position="150"/>
    </location>
</feature>
<comment type="caution">
    <text evidence="2">The sequence shown here is derived from an EMBL/GenBank/DDBJ whole genome shotgun (WGS) entry which is preliminary data.</text>
</comment>
<gene>
    <name evidence="3" type="ORF">XAT740_LOCUS31909</name>
    <name evidence="2" type="ORF">XAT740_LOCUS3589</name>
</gene>
<evidence type="ECO:0000256" key="1">
    <source>
        <dbReference type="SAM" id="MobiDB-lite"/>
    </source>
</evidence>
<dbReference type="Proteomes" id="UP000663828">
    <property type="component" value="Unassembled WGS sequence"/>
</dbReference>
<dbReference type="EMBL" id="CAJNOR010002939">
    <property type="protein sequence ID" value="CAF1359091.1"/>
    <property type="molecule type" value="Genomic_DNA"/>
</dbReference>
<proteinExistence type="predicted"/>
<evidence type="ECO:0000313" key="4">
    <source>
        <dbReference type="Proteomes" id="UP000663828"/>
    </source>
</evidence>
<feature type="region of interest" description="Disordered" evidence="1">
    <location>
        <begin position="111"/>
        <end position="150"/>
    </location>
</feature>